<keyword evidence="1" id="KW-0732">Signal</keyword>
<feature type="signal peptide" evidence="1">
    <location>
        <begin position="1"/>
        <end position="21"/>
    </location>
</feature>
<dbReference type="AlphaFoldDB" id="A0A023FBX0"/>
<reference evidence="2" key="1">
    <citation type="submission" date="2014-03" db="EMBL/GenBank/DDBJ databases">
        <title>The sialotranscriptome of Amblyomma triste, Amblyomma parvum and Amblyomma cajennense ticks, uncovered by 454-based RNA-seq.</title>
        <authorList>
            <person name="Garcia G.R."/>
            <person name="Gardinassi L.G."/>
            <person name="Ribeiro J.M."/>
            <person name="Anatriello E."/>
            <person name="Ferreira B.R."/>
            <person name="Moreira H.N."/>
            <person name="Mafra C."/>
            <person name="Olegario M.M."/>
            <person name="Szabo P.J."/>
            <person name="Miranda-Santos I.K."/>
            <person name="Maruyama S.R."/>
        </authorList>
    </citation>
    <scope>NUCLEOTIDE SEQUENCE</scope>
    <source>
        <strain evidence="2">Uberlandia</strain>
        <tissue evidence="2">Salivary glands</tissue>
    </source>
</reference>
<accession>A0A023FBX0</accession>
<sequence>MTAVSFFFLVILFPTPSRTCSERDCCQITHAITPSCRIPPKVPWFMQFTELADAFYVNLLTAVYKVRREGKEDESPRNCCAQSGSLFRAEPSMHKGAQSLRGLKGTTETATPHALNWPF</sequence>
<protein>
    <submittedName>
        <fullName evidence="2">Putative secreted protein</fullName>
    </submittedName>
</protein>
<proteinExistence type="evidence at transcript level"/>
<organism evidence="2">
    <name type="scientific">Amblyomma cajennense</name>
    <name type="common">Cayenne tick</name>
    <name type="synonym">Acarus cajennensis</name>
    <dbReference type="NCBI Taxonomy" id="34607"/>
    <lineage>
        <taxon>Eukaryota</taxon>
        <taxon>Metazoa</taxon>
        <taxon>Ecdysozoa</taxon>
        <taxon>Arthropoda</taxon>
        <taxon>Chelicerata</taxon>
        <taxon>Arachnida</taxon>
        <taxon>Acari</taxon>
        <taxon>Parasitiformes</taxon>
        <taxon>Ixodida</taxon>
        <taxon>Ixodoidea</taxon>
        <taxon>Ixodidae</taxon>
        <taxon>Amblyomminae</taxon>
        <taxon>Amblyomma</taxon>
    </lineage>
</organism>
<feature type="chain" id="PRO_5001516290" evidence="1">
    <location>
        <begin position="22"/>
        <end position="119"/>
    </location>
</feature>
<evidence type="ECO:0000256" key="1">
    <source>
        <dbReference type="SAM" id="SignalP"/>
    </source>
</evidence>
<name>A0A023FBX0_AMBCJ</name>
<dbReference type="EMBL" id="GBBK01005485">
    <property type="protein sequence ID" value="JAC18997.1"/>
    <property type="molecule type" value="mRNA"/>
</dbReference>
<evidence type="ECO:0000313" key="2">
    <source>
        <dbReference type="EMBL" id="JAC18997.1"/>
    </source>
</evidence>